<gene>
    <name evidence="2" type="ORF">SDC9_140132</name>
</gene>
<dbReference type="PANTHER" id="PTHR33392:SF6">
    <property type="entry name" value="POLYISOPRENYL-TEICHOIC ACID--PEPTIDOGLYCAN TEICHOIC ACID TRANSFERASE TAGU"/>
    <property type="match status" value="1"/>
</dbReference>
<name>A0A645DUG8_9ZZZZ</name>
<evidence type="ECO:0000313" key="2">
    <source>
        <dbReference type="EMBL" id="MPM92996.1"/>
    </source>
</evidence>
<dbReference type="InterPro" id="IPR004474">
    <property type="entry name" value="LytR_CpsA_psr"/>
</dbReference>
<dbReference type="PANTHER" id="PTHR33392">
    <property type="entry name" value="POLYISOPRENYL-TEICHOIC ACID--PEPTIDOGLYCAN TEICHOIC ACID TRANSFERASE TAGU"/>
    <property type="match status" value="1"/>
</dbReference>
<feature type="domain" description="Cell envelope-related transcriptional attenuator" evidence="1">
    <location>
        <begin position="2"/>
        <end position="109"/>
    </location>
</feature>
<sequence length="212" mass="24449">MTTVTIDYSFVITIDDLEKIIDIVGGIEIDVPTAFTDKLFPRQGVDIATVHDPALLYETIEFHSGPQLMDGQRALQYMRSRHAEGDEGTDIARSNRQQLVLNSLLKKLQSELNPEVLGKLYRFYLDHYEKKITLTDLLDLALPLLIKQDQIQIPDLKTEHLSLPIYPDDPQGIIFTPDTWKNGGQWIYQVRDQQNFQEYFQKALLRKDTLDS</sequence>
<dbReference type="InterPro" id="IPR050922">
    <property type="entry name" value="LytR/CpsA/Psr_CW_biosynth"/>
</dbReference>
<protein>
    <recommendedName>
        <fullName evidence="1">Cell envelope-related transcriptional attenuator domain-containing protein</fullName>
    </recommendedName>
</protein>
<dbReference type="Pfam" id="PF03816">
    <property type="entry name" value="LytR_cpsA_psr"/>
    <property type="match status" value="1"/>
</dbReference>
<comment type="caution">
    <text evidence="2">The sequence shown here is derived from an EMBL/GenBank/DDBJ whole genome shotgun (WGS) entry which is preliminary data.</text>
</comment>
<organism evidence="2">
    <name type="scientific">bioreactor metagenome</name>
    <dbReference type="NCBI Taxonomy" id="1076179"/>
    <lineage>
        <taxon>unclassified sequences</taxon>
        <taxon>metagenomes</taxon>
        <taxon>ecological metagenomes</taxon>
    </lineage>
</organism>
<dbReference type="AlphaFoldDB" id="A0A645DUG8"/>
<reference evidence="2" key="1">
    <citation type="submission" date="2019-08" db="EMBL/GenBank/DDBJ databases">
        <authorList>
            <person name="Kucharzyk K."/>
            <person name="Murdoch R.W."/>
            <person name="Higgins S."/>
            <person name="Loffler F."/>
        </authorList>
    </citation>
    <scope>NUCLEOTIDE SEQUENCE</scope>
</reference>
<dbReference type="Gene3D" id="3.40.630.190">
    <property type="entry name" value="LCP protein"/>
    <property type="match status" value="1"/>
</dbReference>
<accession>A0A645DUG8</accession>
<dbReference type="EMBL" id="VSSQ01039861">
    <property type="protein sequence ID" value="MPM92996.1"/>
    <property type="molecule type" value="Genomic_DNA"/>
</dbReference>
<evidence type="ECO:0000259" key="1">
    <source>
        <dbReference type="Pfam" id="PF03816"/>
    </source>
</evidence>
<proteinExistence type="predicted"/>